<dbReference type="InterPro" id="IPR045394">
    <property type="entry name" value="Abhydrolase_dom"/>
</dbReference>
<keyword evidence="3" id="KW-0378">Hydrolase</keyword>
<dbReference type="GO" id="GO:0016787">
    <property type="term" value="F:hydrolase activity"/>
    <property type="evidence" value="ECO:0007669"/>
    <property type="project" value="UniProtKB-KW"/>
</dbReference>
<evidence type="ECO:0000313" key="4">
    <source>
        <dbReference type="Proteomes" id="UP001336250"/>
    </source>
</evidence>
<dbReference type="AlphaFoldDB" id="A0AAW9Q4Y8"/>
<name>A0AAW9Q4Y8_9BURK</name>
<proteinExistence type="predicted"/>
<feature type="chain" id="PRO_5043533031" evidence="1">
    <location>
        <begin position="29"/>
        <end position="479"/>
    </location>
</feature>
<reference evidence="3 4" key="1">
    <citation type="submission" date="2024-02" db="EMBL/GenBank/DDBJ databases">
        <title>Genome sequence of Aquincola sp. MAHUQ-54.</title>
        <authorList>
            <person name="Huq M.A."/>
        </authorList>
    </citation>
    <scope>NUCLEOTIDE SEQUENCE [LARGE SCALE GENOMIC DNA]</scope>
    <source>
        <strain evidence="3 4">MAHUQ-54</strain>
    </source>
</reference>
<dbReference type="RefSeq" id="WP_332288966.1">
    <property type="nucleotide sequence ID" value="NZ_JAZIBG010000020.1"/>
</dbReference>
<gene>
    <name evidence="3" type="ORF">V4F39_08905</name>
</gene>
<dbReference type="Pfam" id="PF20091">
    <property type="entry name" value="Abhydrolase_10"/>
    <property type="match status" value="1"/>
</dbReference>
<organism evidence="3 4">
    <name type="scientific">Aquincola agrisoli</name>
    <dbReference type="NCBI Taxonomy" id="3119538"/>
    <lineage>
        <taxon>Bacteria</taxon>
        <taxon>Pseudomonadati</taxon>
        <taxon>Pseudomonadota</taxon>
        <taxon>Betaproteobacteria</taxon>
        <taxon>Burkholderiales</taxon>
        <taxon>Sphaerotilaceae</taxon>
        <taxon>Aquincola</taxon>
    </lineage>
</organism>
<keyword evidence="4" id="KW-1185">Reference proteome</keyword>
<evidence type="ECO:0000256" key="1">
    <source>
        <dbReference type="SAM" id="SignalP"/>
    </source>
</evidence>
<dbReference type="Proteomes" id="UP001336250">
    <property type="component" value="Unassembled WGS sequence"/>
</dbReference>
<evidence type="ECO:0000259" key="2">
    <source>
        <dbReference type="Pfam" id="PF20091"/>
    </source>
</evidence>
<feature type="domain" description="Alpha/beta hydrolase" evidence="2">
    <location>
        <begin position="49"/>
        <end position="463"/>
    </location>
</feature>
<keyword evidence="1" id="KW-0732">Signal</keyword>
<sequence>MSRNSVSRISRTLVATALAVAFAGAAQAQVASSHSAPKVIGPVQVNATPGAGLTKDYPHFGAEPNFDLTASGYVEEEFFLEGQATRYETPSMQNAVAVSNGHPYKTRILVRKPSDPAKFNGVVIVEWDNVTSGYGIDLHWQYSREYLTRAGYIHVGVQAQRVGVHNAPNGLKAWSPTRYGDLDVTAGGTVMDDSLSYDIFTQVARALKGPGKQELLGSMKPRAVLAVGQSQSAGRLTSYYNSVQPLHKAYDGFLVQVAGGPFRTDVKEPMIRVLSESEVNRSRVLARQPDSPTYRGWEVAGASHVDYWWVMFRHGMAVRDGMPPPNLACQPEPASHVPLRFVLNAGYHHLAKWVLDKVQPPSATPIQVASMDPFAIARDGHQIAQGGIRMAEVDVPTATNRGDQVGMSPGCPGNYGMHVPFGAQKLAQLYPSKASYVQAVEASVQRNVQQGFVLPQDGEEIVRRARNSPVGTGRPVPIH</sequence>
<comment type="caution">
    <text evidence="3">The sequence shown here is derived from an EMBL/GenBank/DDBJ whole genome shotgun (WGS) entry which is preliminary data.</text>
</comment>
<dbReference type="EMBL" id="JAZIBG010000020">
    <property type="protein sequence ID" value="MEF7614026.1"/>
    <property type="molecule type" value="Genomic_DNA"/>
</dbReference>
<feature type="signal peptide" evidence="1">
    <location>
        <begin position="1"/>
        <end position="28"/>
    </location>
</feature>
<protein>
    <submittedName>
        <fullName evidence="3">Alpha/beta hydrolase domain-containing protein</fullName>
    </submittedName>
</protein>
<evidence type="ECO:0000313" key="3">
    <source>
        <dbReference type="EMBL" id="MEF7614026.1"/>
    </source>
</evidence>
<accession>A0AAW9Q4Y8</accession>